<evidence type="ECO:0000313" key="1">
    <source>
        <dbReference type="EMBL" id="OCK87468.1"/>
    </source>
</evidence>
<name>A0ACC8EM94_9PEZI</name>
<reference evidence="1 2" key="1">
    <citation type="journal article" date="2016" name="Nat. Commun.">
        <title>Ectomycorrhizal ecology is imprinted in the genome of the dominant symbiotic fungus Cenococcum geophilum.</title>
        <authorList>
            <consortium name="DOE Joint Genome Institute"/>
            <person name="Peter M."/>
            <person name="Kohler A."/>
            <person name="Ohm R.A."/>
            <person name="Kuo A."/>
            <person name="Krutzmann J."/>
            <person name="Morin E."/>
            <person name="Arend M."/>
            <person name="Barry K.W."/>
            <person name="Binder M."/>
            <person name="Choi C."/>
            <person name="Clum A."/>
            <person name="Copeland A."/>
            <person name="Grisel N."/>
            <person name="Haridas S."/>
            <person name="Kipfer T."/>
            <person name="LaButti K."/>
            <person name="Lindquist E."/>
            <person name="Lipzen A."/>
            <person name="Maire R."/>
            <person name="Meier B."/>
            <person name="Mihaltcheva S."/>
            <person name="Molinier V."/>
            <person name="Murat C."/>
            <person name="Poggeler S."/>
            <person name="Quandt C.A."/>
            <person name="Sperisen C."/>
            <person name="Tritt A."/>
            <person name="Tisserant E."/>
            <person name="Crous P.W."/>
            <person name="Henrissat B."/>
            <person name="Nehls U."/>
            <person name="Egli S."/>
            <person name="Spatafora J.W."/>
            <person name="Grigoriev I.V."/>
            <person name="Martin F.M."/>
        </authorList>
    </citation>
    <scope>NUCLEOTIDE SEQUENCE [LARGE SCALE GENOMIC DNA]</scope>
    <source>
        <strain evidence="1 2">1.58</strain>
    </source>
</reference>
<dbReference type="EMBL" id="KV748260">
    <property type="protein sequence ID" value="OCK87468.1"/>
    <property type="molecule type" value="Genomic_DNA"/>
</dbReference>
<keyword evidence="2" id="KW-1185">Reference proteome</keyword>
<sequence>MAPHFPSIQSFFQTKPSPNSKDQPSSSAAIAGDGFSAAEVNAVLHLSTDSSWTPTQDYEERDIGALDSGPKCVTFMGRIVNFYDQATPSKKPRAARGCIKLILADDTGALTVRLWYANMEYKFRLGHLISVWTPHISHGETGALAPSSAPLFTSIFPERDRSCHLMIHQNSDEGVQYKRPLGYKEGQPLPGLMTLKNFIDGGYDVADGRILVCVRSIGAKKKLTNKKGTITELANIGVFDDTAEASLTLWGSGTASAASWQPSHTVLLITNPGWKIDRKSWISLNANTHVDVDPYFSDAVWLRSFARRLTKREHVNPRFPEGVFDVEAAEASEVRILYTLADIDEFARAAPKEKFMGYLSLIIMELNIVTLHRRNMLMCIECCGVPLYANATTAKCKQCETVLPLRINPRLLGTLVDETGSLATGSLLFHPLAWEQLLGRTATELVSASPDVLKYLEQRLLFLRITFGFGWARAEEGEEEGSGKEKEKRKEGGGKRKREEGGDAEGAVGRLCVWGIKM</sequence>
<proteinExistence type="predicted"/>
<gene>
    <name evidence="1" type="ORF">K441DRAFT_701191</name>
</gene>
<dbReference type="Proteomes" id="UP000250078">
    <property type="component" value="Unassembled WGS sequence"/>
</dbReference>
<accession>A0ACC8EM94</accession>
<protein>
    <submittedName>
        <fullName evidence="1">Uncharacterized protein</fullName>
    </submittedName>
</protein>
<organism evidence="1 2">
    <name type="scientific">Cenococcum geophilum 1.58</name>
    <dbReference type="NCBI Taxonomy" id="794803"/>
    <lineage>
        <taxon>Eukaryota</taxon>
        <taxon>Fungi</taxon>
        <taxon>Dikarya</taxon>
        <taxon>Ascomycota</taxon>
        <taxon>Pezizomycotina</taxon>
        <taxon>Dothideomycetes</taxon>
        <taxon>Pleosporomycetidae</taxon>
        <taxon>Gloniales</taxon>
        <taxon>Gloniaceae</taxon>
        <taxon>Cenococcum</taxon>
    </lineage>
</organism>
<evidence type="ECO:0000313" key="2">
    <source>
        <dbReference type="Proteomes" id="UP000250078"/>
    </source>
</evidence>